<dbReference type="InterPro" id="IPR028345">
    <property type="entry name" value="Antibiotic_NAT-like"/>
</dbReference>
<comment type="similarity">
    <text evidence="1">Belongs to the UPF0340 family.</text>
</comment>
<dbReference type="InterPro" id="IPR006340">
    <property type="entry name" value="DUF436"/>
</dbReference>
<comment type="caution">
    <text evidence="2">The sequence shown here is derived from an EMBL/GenBank/DDBJ whole genome shotgun (WGS) entry which is preliminary data.</text>
</comment>
<proteinExistence type="inferred from homology"/>
<evidence type="ECO:0000313" key="2">
    <source>
        <dbReference type="EMBL" id="OJG16467.1"/>
    </source>
</evidence>
<dbReference type="PIRSF" id="PIRSF007510">
    <property type="entry name" value="UCP007510"/>
    <property type="match status" value="1"/>
</dbReference>
<evidence type="ECO:0000313" key="3">
    <source>
        <dbReference type="Proteomes" id="UP000182835"/>
    </source>
</evidence>
<gene>
    <name evidence="2" type="ORF">RU96_GL001209</name>
</gene>
<dbReference type="HAMAP" id="MF_00800">
    <property type="entry name" value="UPF0340"/>
    <property type="match status" value="1"/>
</dbReference>
<dbReference type="Proteomes" id="UP000182835">
    <property type="component" value="Unassembled WGS sequence"/>
</dbReference>
<accession>A0A1L8R9Q2</accession>
<protein>
    <recommendedName>
        <fullName evidence="1">UPF0340 protein RU96_GL001209</fullName>
    </recommendedName>
</protein>
<dbReference type="AlphaFoldDB" id="A0A1L8R9Q2"/>
<dbReference type="STRING" id="317010.RU96_GL001209"/>
<dbReference type="EMBL" id="JXKG01000002">
    <property type="protein sequence ID" value="OJG16467.1"/>
    <property type="molecule type" value="Genomic_DNA"/>
</dbReference>
<reference evidence="2 3" key="1">
    <citation type="submission" date="2014-12" db="EMBL/GenBank/DDBJ databases">
        <title>Draft genome sequences of 29 type strains of Enterococci.</title>
        <authorList>
            <person name="Zhong Z."/>
            <person name="Sun Z."/>
            <person name="Liu W."/>
            <person name="Zhang W."/>
            <person name="Zhang H."/>
        </authorList>
    </citation>
    <scope>NUCLEOTIDE SEQUENCE [LARGE SCALE GENOMIC DNA]</scope>
    <source>
        <strain evidence="2 3">DSM 21207</strain>
    </source>
</reference>
<name>A0A1L8R9Q2_9ENTE</name>
<organism evidence="2 3">
    <name type="scientific">Enterococcus canintestini</name>
    <dbReference type="NCBI Taxonomy" id="317010"/>
    <lineage>
        <taxon>Bacteria</taxon>
        <taxon>Bacillati</taxon>
        <taxon>Bacillota</taxon>
        <taxon>Bacilli</taxon>
        <taxon>Lactobacillales</taxon>
        <taxon>Enterococcaceae</taxon>
        <taxon>Enterococcus</taxon>
    </lineage>
</organism>
<dbReference type="NCBIfam" id="TIGR01440">
    <property type="entry name" value="TIGR01440 family protein"/>
    <property type="match status" value="1"/>
</dbReference>
<sequence length="192" mass="20585">MIIKAEVKKMSQISETELKEQLTAMVESVLAVADLQEDDIFVLGCSTSEIIGGVIGKNSSATVGQWVVETLKNILDPLHIHLAVQGCEHLNRALVVERDVAKKNGFEIVAVKPALHAGGACSVAAFEQFEHPVEVEHIVAQAGIDIGDTSIGMHVKHVQVPVRPVANTLGSAHVTALRSRPKYIGGPRAVYE</sequence>
<dbReference type="SUPFAM" id="SSF110710">
    <property type="entry name" value="TTHA0583/YokD-like"/>
    <property type="match status" value="1"/>
</dbReference>
<evidence type="ECO:0000256" key="1">
    <source>
        <dbReference type="HAMAP-Rule" id="MF_00800"/>
    </source>
</evidence>
<dbReference type="Pfam" id="PF04260">
    <property type="entry name" value="DUF436"/>
    <property type="match status" value="1"/>
</dbReference>
<dbReference type="Gene3D" id="3.40.50.10360">
    <property type="entry name" value="Hypothetical protein TT1679"/>
    <property type="match status" value="1"/>
</dbReference>